<dbReference type="eggNOG" id="COG0438">
    <property type="taxonomic scope" value="Bacteria"/>
</dbReference>
<dbReference type="Proteomes" id="UP000007882">
    <property type="component" value="Chromosome"/>
</dbReference>
<proteinExistence type="predicted"/>
<organism evidence="2 3">
    <name type="scientific">Actinoplanes missouriensis (strain ATCC 14538 / DSM 43046 / CBS 188.64 / JCM 3121 / NBRC 102363 / NCIMB 12654 / NRRL B-3342 / UNCC 431)</name>
    <dbReference type="NCBI Taxonomy" id="512565"/>
    <lineage>
        <taxon>Bacteria</taxon>
        <taxon>Bacillati</taxon>
        <taxon>Actinomycetota</taxon>
        <taxon>Actinomycetes</taxon>
        <taxon>Micromonosporales</taxon>
        <taxon>Micromonosporaceae</taxon>
        <taxon>Actinoplanes</taxon>
    </lineage>
</organism>
<name>I0HBC3_ACTM4</name>
<evidence type="ECO:0000313" key="3">
    <source>
        <dbReference type="Proteomes" id="UP000007882"/>
    </source>
</evidence>
<dbReference type="EMBL" id="AP012319">
    <property type="protein sequence ID" value="BAL90310.1"/>
    <property type="molecule type" value="Genomic_DNA"/>
</dbReference>
<dbReference type="HOGENOM" id="CLU_009583_16_0_11"/>
<feature type="region of interest" description="Disordered" evidence="1">
    <location>
        <begin position="144"/>
        <end position="220"/>
    </location>
</feature>
<dbReference type="STRING" id="512565.AMIS_50900"/>
<dbReference type="AlphaFoldDB" id="I0HBC3"/>
<accession>I0HBC3</accession>
<keyword evidence="2" id="KW-0808">Transferase</keyword>
<dbReference type="SUPFAM" id="SSF53756">
    <property type="entry name" value="UDP-Glycosyltransferase/glycogen phosphorylase"/>
    <property type="match status" value="1"/>
</dbReference>
<dbReference type="RefSeq" id="WP_014445198.1">
    <property type="nucleotide sequence ID" value="NC_017093.1"/>
</dbReference>
<feature type="region of interest" description="Disordered" evidence="1">
    <location>
        <begin position="366"/>
        <end position="389"/>
    </location>
</feature>
<evidence type="ECO:0000313" key="2">
    <source>
        <dbReference type="EMBL" id="BAL90310.1"/>
    </source>
</evidence>
<dbReference type="PANTHER" id="PTHR45947">
    <property type="entry name" value="SULFOQUINOVOSYL TRANSFERASE SQD2"/>
    <property type="match status" value="1"/>
</dbReference>
<protein>
    <submittedName>
        <fullName evidence="2">Putative glycosyltransferase</fullName>
    </submittedName>
</protein>
<dbReference type="KEGG" id="ams:AMIS_50900"/>
<feature type="compositionally biased region" description="Low complexity" evidence="1">
    <location>
        <begin position="180"/>
        <end position="211"/>
    </location>
</feature>
<reference evidence="2 3" key="1">
    <citation type="submission" date="2012-02" db="EMBL/GenBank/DDBJ databases">
        <title>Complete genome sequence of Actinoplanes missouriensis 431 (= NBRC 102363).</title>
        <authorList>
            <person name="Ohnishi Y."/>
            <person name="Ishikawa J."/>
            <person name="Sekine M."/>
            <person name="Hosoyama A."/>
            <person name="Harada T."/>
            <person name="Narita H."/>
            <person name="Hata T."/>
            <person name="Konno Y."/>
            <person name="Tutikane K."/>
            <person name="Fujita N."/>
            <person name="Horinouchi S."/>
            <person name="Hayakawa M."/>
        </authorList>
    </citation>
    <scope>NUCLEOTIDE SEQUENCE [LARGE SCALE GENOMIC DNA]</scope>
    <source>
        <strain evidence="3">ATCC 14538 / DSM 43046 / CBS 188.64 / JCM 3121 / NBRC 102363 / NCIMB 12654 / NRRL B-3342 / UNCC 431</strain>
    </source>
</reference>
<keyword evidence="3" id="KW-1185">Reference proteome</keyword>
<dbReference type="PATRIC" id="fig|512565.3.peg.5085"/>
<dbReference type="GO" id="GO:0016757">
    <property type="term" value="F:glycosyltransferase activity"/>
    <property type="evidence" value="ECO:0007669"/>
    <property type="project" value="TreeGrafter"/>
</dbReference>
<dbReference type="PANTHER" id="PTHR45947:SF3">
    <property type="entry name" value="SULFOQUINOVOSYL TRANSFERASE SQD2"/>
    <property type="match status" value="1"/>
</dbReference>
<dbReference type="Gene3D" id="3.40.50.2000">
    <property type="entry name" value="Glycogen Phosphorylase B"/>
    <property type="match status" value="4"/>
</dbReference>
<dbReference type="InterPro" id="IPR050194">
    <property type="entry name" value="Glycosyltransferase_grp1"/>
</dbReference>
<dbReference type="Pfam" id="PF13692">
    <property type="entry name" value="Glyco_trans_1_4"/>
    <property type="match status" value="1"/>
</dbReference>
<evidence type="ECO:0000256" key="1">
    <source>
        <dbReference type="SAM" id="MobiDB-lite"/>
    </source>
</evidence>
<gene>
    <name evidence="2" type="ordered locus">AMIS_50900</name>
</gene>
<dbReference type="CDD" id="cd03801">
    <property type="entry name" value="GT4_PimA-like"/>
    <property type="match status" value="1"/>
</dbReference>
<sequence>MILHAVLPGGIDDPAAPSGGNRYDREVLNRLAKGPFTVRETAVPGTWPRPEPAARQAVAEALSTVPDGETVLLDGLVACAIPDVLEPHATRLRLAILVHLPLSDETGLSTPEAAELQALEKRSLHLAATVIATSTEAARRLEQMHGLSPRNRTARAGVPQPATSHPGAGQPSTRRPGTVPTGTAQASTPQASTPQTSTTPASTAQTSSGQAIARQTGEPAPANESFAVHVAPPGVDPAPLTEPSPSGARLLTVASLTHRKGQDVLIAALKQLPDLEWTCTLVGTGPAVPELIPNVHLAGPLTGTALDAAYADADLFVLPSRAETYGMVVTEALARGLPVIATAVGGVPEALGTVAPAALTLGTPTDAAHHHGLDHLQAGPLHPDPTQPDRFEPDNLLPDRHERDHLLLDRFEPDSLLPGRLVPPDDADALSAALREWLTDPALRARWRATALTRRADLTGWEDTAARLTQILRTH</sequence>